<dbReference type="AlphaFoldDB" id="A0A1G2TI21"/>
<sequence length="157" mass="18017">MEINQFVEFASAVVRSLPRNLDPVTAQRWIREQGTLADVLRKALAPAFELYLAPGQQNGGTMTGFDIDKHLEETKLIDRAFILDDELVKGWLANHATYPEEFKGKAIFLWKSKRTIGSNRRVAYLCWHDNRVIVRWAWLESRWSGRSPALLMSSSVL</sequence>
<dbReference type="EMBL" id="MHVR01000003">
    <property type="protein sequence ID" value="OHA96945.1"/>
    <property type="molecule type" value="Genomic_DNA"/>
</dbReference>
<evidence type="ECO:0000313" key="1">
    <source>
        <dbReference type="EMBL" id="OHA96945.1"/>
    </source>
</evidence>
<reference evidence="1 2" key="1">
    <citation type="journal article" date="2016" name="Nat. Commun.">
        <title>Thousands of microbial genomes shed light on interconnected biogeochemical processes in an aquifer system.</title>
        <authorList>
            <person name="Anantharaman K."/>
            <person name="Brown C.T."/>
            <person name="Hug L.A."/>
            <person name="Sharon I."/>
            <person name="Castelle C.J."/>
            <person name="Probst A.J."/>
            <person name="Thomas B.C."/>
            <person name="Singh A."/>
            <person name="Wilkins M.J."/>
            <person name="Karaoz U."/>
            <person name="Brodie E.L."/>
            <person name="Williams K.H."/>
            <person name="Hubbard S.S."/>
            <person name="Banfield J.F."/>
        </authorList>
    </citation>
    <scope>NUCLEOTIDE SEQUENCE [LARGE SCALE GENOMIC DNA]</scope>
</reference>
<comment type="caution">
    <text evidence="1">The sequence shown here is derived from an EMBL/GenBank/DDBJ whole genome shotgun (WGS) entry which is preliminary data.</text>
</comment>
<name>A0A1G2TI21_9BACT</name>
<organism evidence="1 2">
    <name type="scientific">Candidatus Zambryskibacteria bacterium RIFCSPHIGHO2_02_FULL_43_14</name>
    <dbReference type="NCBI Taxonomy" id="1802748"/>
    <lineage>
        <taxon>Bacteria</taxon>
        <taxon>Candidatus Zambryskiibacteriota</taxon>
    </lineage>
</organism>
<dbReference type="Proteomes" id="UP000178175">
    <property type="component" value="Unassembled WGS sequence"/>
</dbReference>
<protein>
    <submittedName>
        <fullName evidence="1">Uncharacterized protein</fullName>
    </submittedName>
</protein>
<evidence type="ECO:0000313" key="2">
    <source>
        <dbReference type="Proteomes" id="UP000178175"/>
    </source>
</evidence>
<proteinExistence type="predicted"/>
<accession>A0A1G2TI21</accession>
<gene>
    <name evidence="1" type="ORF">A3C70_01630</name>
</gene>